<comment type="subcellular location">
    <subcellularLocation>
        <location evidence="1 7">Cell membrane</location>
        <topology evidence="1 7">Multi-pass membrane protein</topology>
    </subcellularLocation>
</comment>
<feature type="region of interest" description="Disordered" evidence="8">
    <location>
        <begin position="1"/>
        <end position="33"/>
    </location>
</feature>
<comment type="similarity">
    <text evidence="7">Belongs to the binding-protein-dependent transport system permease family.</text>
</comment>
<evidence type="ECO:0000313" key="10">
    <source>
        <dbReference type="EMBL" id="QUX23944.1"/>
    </source>
</evidence>
<evidence type="ECO:0000259" key="9">
    <source>
        <dbReference type="PROSITE" id="PS50928"/>
    </source>
</evidence>
<keyword evidence="6 7" id="KW-0472">Membrane</keyword>
<dbReference type="EMBL" id="CP074133">
    <property type="protein sequence ID" value="QUX23944.1"/>
    <property type="molecule type" value="Genomic_DNA"/>
</dbReference>
<dbReference type="InterPro" id="IPR050366">
    <property type="entry name" value="BP-dependent_transpt_permease"/>
</dbReference>
<name>A0ABX8BNX4_9ACTN</name>
<dbReference type="RefSeq" id="WP_220565198.1">
    <property type="nucleotide sequence ID" value="NZ_CP074133.1"/>
</dbReference>
<accession>A0ABX8BNX4</accession>
<dbReference type="PANTHER" id="PTHR43386:SF1">
    <property type="entry name" value="D,D-DIPEPTIDE TRANSPORT SYSTEM PERMEASE PROTEIN DDPC-RELATED"/>
    <property type="match status" value="1"/>
</dbReference>
<dbReference type="PANTHER" id="PTHR43386">
    <property type="entry name" value="OLIGOPEPTIDE TRANSPORT SYSTEM PERMEASE PROTEIN APPC"/>
    <property type="match status" value="1"/>
</dbReference>
<gene>
    <name evidence="10" type="ORF">KGD84_06335</name>
</gene>
<dbReference type="InterPro" id="IPR000515">
    <property type="entry name" value="MetI-like"/>
</dbReference>
<dbReference type="Proteomes" id="UP000676079">
    <property type="component" value="Chromosome"/>
</dbReference>
<evidence type="ECO:0000256" key="5">
    <source>
        <dbReference type="ARBA" id="ARBA00022989"/>
    </source>
</evidence>
<feature type="transmembrane region" description="Helical" evidence="7">
    <location>
        <begin position="72"/>
        <end position="93"/>
    </location>
</feature>
<proteinExistence type="inferred from homology"/>
<evidence type="ECO:0000256" key="1">
    <source>
        <dbReference type="ARBA" id="ARBA00004651"/>
    </source>
</evidence>
<dbReference type="PROSITE" id="PS50928">
    <property type="entry name" value="ABC_TM1"/>
    <property type="match status" value="1"/>
</dbReference>
<keyword evidence="11" id="KW-1185">Reference proteome</keyword>
<evidence type="ECO:0000256" key="6">
    <source>
        <dbReference type="ARBA" id="ARBA00023136"/>
    </source>
</evidence>
<dbReference type="CDD" id="cd06261">
    <property type="entry name" value="TM_PBP2"/>
    <property type="match status" value="1"/>
</dbReference>
<keyword evidence="4 7" id="KW-0812">Transmembrane</keyword>
<evidence type="ECO:0000256" key="4">
    <source>
        <dbReference type="ARBA" id="ARBA00022692"/>
    </source>
</evidence>
<evidence type="ECO:0000256" key="7">
    <source>
        <dbReference type="RuleBase" id="RU363032"/>
    </source>
</evidence>
<keyword evidence="2 7" id="KW-0813">Transport</keyword>
<evidence type="ECO:0000256" key="3">
    <source>
        <dbReference type="ARBA" id="ARBA00022475"/>
    </source>
</evidence>
<dbReference type="Pfam" id="PF12911">
    <property type="entry name" value="OppC_N"/>
    <property type="match status" value="1"/>
</dbReference>
<evidence type="ECO:0000256" key="2">
    <source>
        <dbReference type="ARBA" id="ARBA00022448"/>
    </source>
</evidence>
<dbReference type="Gene3D" id="1.10.3720.10">
    <property type="entry name" value="MetI-like"/>
    <property type="match status" value="1"/>
</dbReference>
<organism evidence="10 11">
    <name type="scientific">Nocardiopsis changdeensis</name>
    <dbReference type="NCBI Taxonomy" id="2831969"/>
    <lineage>
        <taxon>Bacteria</taxon>
        <taxon>Bacillati</taxon>
        <taxon>Actinomycetota</taxon>
        <taxon>Actinomycetes</taxon>
        <taxon>Streptosporangiales</taxon>
        <taxon>Nocardiopsidaceae</taxon>
        <taxon>Nocardiopsis</taxon>
    </lineage>
</organism>
<feature type="transmembrane region" description="Helical" evidence="7">
    <location>
        <begin position="318"/>
        <end position="339"/>
    </location>
</feature>
<evidence type="ECO:0000313" key="11">
    <source>
        <dbReference type="Proteomes" id="UP000676079"/>
    </source>
</evidence>
<feature type="transmembrane region" description="Helical" evidence="7">
    <location>
        <begin position="143"/>
        <end position="169"/>
    </location>
</feature>
<dbReference type="SUPFAM" id="SSF161098">
    <property type="entry name" value="MetI-like"/>
    <property type="match status" value="1"/>
</dbReference>
<feature type="compositionally biased region" description="Polar residues" evidence="8">
    <location>
        <begin position="1"/>
        <end position="11"/>
    </location>
</feature>
<feature type="compositionally biased region" description="Low complexity" evidence="8">
    <location>
        <begin position="12"/>
        <end position="21"/>
    </location>
</feature>
<protein>
    <submittedName>
        <fullName evidence="10">ABC transporter permease</fullName>
    </submittedName>
</protein>
<dbReference type="Pfam" id="PF00528">
    <property type="entry name" value="BPD_transp_1"/>
    <property type="match status" value="1"/>
</dbReference>
<dbReference type="InterPro" id="IPR035906">
    <property type="entry name" value="MetI-like_sf"/>
</dbReference>
<dbReference type="InterPro" id="IPR025966">
    <property type="entry name" value="OppC_N"/>
</dbReference>
<evidence type="ECO:0000256" key="8">
    <source>
        <dbReference type="SAM" id="MobiDB-lite"/>
    </source>
</evidence>
<sequence length="349" mass="36481">MPTTPNAQNPSDDPGTPDTGPARQDGGGTSLLTRRADRIDRLAELMGPRDDGSGGAGIWRTAFRRLRRSPMAISGAVIVAVFVLIALLAPLIAPYSATAQTWGGEVFPNQNIFVGPRAENWLGLDNLGRDQFSRMVIGARQTLLVGVVATLVGFGVGALIGGTAGAAATLGGRWGRVVDNVIMRVIDMMLALPTLLLAVTVAALIGASLTTVMLAVGIAQVPVFARLLRGAMIAQGNRDYVLAARALGVRTHKIALTHILPNSLGPVIVQSTLTLATAIIDAAALSYLGLGNPDPSFPEWGTMLADAQRFLSSAPQLAVYPALAIIVTALGFTLLGEAMREALDPKLRK</sequence>
<keyword evidence="3" id="KW-1003">Cell membrane</keyword>
<feature type="domain" description="ABC transmembrane type-1" evidence="9">
    <location>
        <begin position="139"/>
        <end position="336"/>
    </location>
</feature>
<keyword evidence="5 7" id="KW-1133">Transmembrane helix</keyword>
<reference evidence="10 11" key="1">
    <citation type="submission" date="2021-05" db="EMBL/GenBank/DDBJ databases">
        <title>Direct Submission.</title>
        <authorList>
            <person name="Li K."/>
            <person name="Gao J."/>
        </authorList>
    </citation>
    <scope>NUCLEOTIDE SEQUENCE [LARGE SCALE GENOMIC DNA]</scope>
    <source>
        <strain evidence="10 11">Mg02</strain>
    </source>
</reference>